<evidence type="ECO:0000259" key="3">
    <source>
        <dbReference type="Pfam" id="PF01182"/>
    </source>
</evidence>
<dbReference type="PANTHER" id="PTHR11113">
    <property type="entry name" value="N-ACETYLGLUCOSAMINE-6-PHOSPHATE DEACETYLASE"/>
    <property type="match status" value="1"/>
</dbReference>
<dbReference type="Proteomes" id="UP000036520">
    <property type="component" value="Chromosome"/>
</dbReference>
<name>A0A0H4PAS9_9BACT</name>
<dbReference type="GO" id="GO:0004342">
    <property type="term" value="F:glucosamine-6-phosphate deaminase activity"/>
    <property type="evidence" value="ECO:0007669"/>
    <property type="project" value="InterPro"/>
</dbReference>
<dbReference type="KEGG" id="camu:CA2015_0393"/>
<dbReference type="InterPro" id="IPR032466">
    <property type="entry name" value="Metal_Hydrolase"/>
</dbReference>
<evidence type="ECO:0000256" key="2">
    <source>
        <dbReference type="ARBA" id="ARBA00022801"/>
    </source>
</evidence>
<dbReference type="GO" id="GO:0008448">
    <property type="term" value="F:N-acetylglucosamine-6-phosphate deacetylase activity"/>
    <property type="evidence" value="ECO:0007669"/>
    <property type="project" value="TreeGrafter"/>
</dbReference>
<dbReference type="RefSeq" id="WP_048640359.1">
    <property type="nucleotide sequence ID" value="NZ_CP012040.1"/>
</dbReference>
<evidence type="ECO:0000313" key="5">
    <source>
        <dbReference type="Proteomes" id="UP000036520"/>
    </source>
</evidence>
<dbReference type="SUPFAM" id="SSF100950">
    <property type="entry name" value="NagB/RpiA/CoA transferase-like"/>
    <property type="match status" value="1"/>
</dbReference>
<keyword evidence="5" id="KW-1185">Reference proteome</keyword>
<dbReference type="Gene3D" id="3.20.20.140">
    <property type="entry name" value="Metal-dependent hydrolases"/>
    <property type="match status" value="1"/>
</dbReference>
<evidence type="ECO:0000256" key="1">
    <source>
        <dbReference type="ARBA" id="ARBA00010716"/>
    </source>
</evidence>
<keyword evidence="2" id="KW-0378">Hydrolase</keyword>
<dbReference type="InterPro" id="IPR037171">
    <property type="entry name" value="NagB/RpiA_transferase-like"/>
</dbReference>
<comment type="similarity">
    <text evidence="1">Belongs to the metallo-dependent hydrolases superfamily. NagA family.</text>
</comment>
<dbReference type="OrthoDB" id="9776488at2"/>
<dbReference type="InterPro" id="IPR004547">
    <property type="entry name" value="Glucosamine6P_isomerase"/>
</dbReference>
<dbReference type="InterPro" id="IPR006148">
    <property type="entry name" value="Glc/Gal-6P_isomerase"/>
</dbReference>
<dbReference type="Pfam" id="PF01182">
    <property type="entry name" value="Glucosamine_iso"/>
    <property type="match status" value="1"/>
</dbReference>
<feature type="domain" description="Glucosamine/galactosamine-6-phosphate isomerase" evidence="3">
    <location>
        <begin position="9"/>
        <end position="226"/>
    </location>
</feature>
<accession>A0A0H4PAS9</accession>
<dbReference type="PATRIC" id="fig|320787.5.peg.441"/>
<dbReference type="SUPFAM" id="SSF51556">
    <property type="entry name" value="Metallo-dependent hydrolases"/>
    <property type="match status" value="1"/>
</dbReference>
<dbReference type="GO" id="GO:0006046">
    <property type="term" value="P:N-acetylglucosamine catabolic process"/>
    <property type="evidence" value="ECO:0007669"/>
    <property type="project" value="TreeGrafter"/>
</dbReference>
<dbReference type="Gene3D" id="3.40.50.1360">
    <property type="match status" value="1"/>
</dbReference>
<reference evidence="4 5" key="1">
    <citation type="submission" date="2015-07" db="EMBL/GenBank/DDBJ databases">
        <authorList>
            <person name="Kim K.M."/>
        </authorList>
    </citation>
    <scope>NUCLEOTIDE SEQUENCE [LARGE SCALE GENOMIC DNA]</scope>
    <source>
        <strain evidence="4 5">KCTC 12363</strain>
    </source>
</reference>
<organism evidence="4 5">
    <name type="scientific">Cyclobacterium amurskyense</name>
    <dbReference type="NCBI Taxonomy" id="320787"/>
    <lineage>
        <taxon>Bacteria</taxon>
        <taxon>Pseudomonadati</taxon>
        <taxon>Bacteroidota</taxon>
        <taxon>Cytophagia</taxon>
        <taxon>Cytophagales</taxon>
        <taxon>Cyclobacteriaceae</taxon>
        <taxon>Cyclobacterium</taxon>
    </lineage>
</organism>
<dbReference type="EMBL" id="CP012040">
    <property type="protein sequence ID" value="AKP49868.1"/>
    <property type="molecule type" value="Genomic_DNA"/>
</dbReference>
<dbReference type="GO" id="GO:0005975">
    <property type="term" value="P:carbohydrate metabolic process"/>
    <property type="evidence" value="ECO:0007669"/>
    <property type="project" value="InterPro"/>
</dbReference>
<protein>
    <submittedName>
        <fullName evidence="4">Glucosamine-6-phosphate deaminase</fullName>
    </submittedName>
</protein>
<dbReference type="AlphaFoldDB" id="A0A0H4PAS9"/>
<sequence>MNLHLSQSRNEMGIAAAKAVENKIESLLKEKEYIRIIFAAAPSQSEMLNYLTSSKRIPWNRIIAFHMDEYIGLSKDSPALFSNFLKRHLFDLVPFHQVHLLDGEGDPDVEVKRYSKLLNEAPIDIVCLGIGENGHIAFNDPPVADFNDPLAVKKVVLEESCRQQQVNDGCFEILQDVPETALTLTIPVLIKGRFLYCVVPGTTKRNAVYQSLFGEISTSCPASILRYSENCDLFLDGDSNPFPIQKPEAETNITAYNVLNNQPVLLNTKSNTLVQLPLDFAVDQYVGEGLVDIQINGIKGVDFNTTLTKPEAILEASKYLLSKGVTTYYPTIVTNGFDTILELVETINKACKAYPLVNSCVAGLHIEGPFISSKPGAKGAHPEEFTRNPSVEFLDQLQEISLKPIALITLAPELEGSEEFIKTCTNRGIRVSIGHSLATGDDVQMAKEAGASLATHLGNGVPLQLQRHPNIIWELMAQEGIHASIIADGFHLPPSFLKVVFRAKGDECLLVSDATCFAGMAPGEYDSPIGGQVVLEESGRLSMKGAKGLLAGAGKDLLENIDYLLESKLLPLSQAWKKASVLPSKYMAAGKVSNKDWVVFKLGDNKVNIQKVFKDGDLVCDNTTTQK</sequence>
<dbReference type="STRING" id="320787.CA2015_0393"/>
<dbReference type="CDD" id="cd01399">
    <property type="entry name" value="GlcN6P_deaminase"/>
    <property type="match status" value="1"/>
</dbReference>
<evidence type="ECO:0000313" key="4">
    <source>
        <dbReference type="EMBL" id="AKP49868.1"/>
    </source>
</evidence>
<gene>
    <name evidence="4" type="ORF">CA2015_0393</name>
</gene>
<dbReference type="PANTHER" id="PTHR11113:SF14">
    <property type="entry name" value="N-ACETYLGLUCOSAMINE-6-PHOSPHATE DEACETYLASE"/>
    <property type="match status" value="1"/>
</dbReference>
<proteinExistence type="inferred from homology"/>